<dbReference type="PATRIC" id="fig|1603606.3.peg.2304"/>
<keyword evidence="3" id="KW-1185">Reference proteome</keyword>
<dbReference type="KEGG" id="des:DSOUD_2130"/>
<evidence type="ECO:0000313" key="3">
    <source>
        <dbReference type="Proteomes" id="UP000057158"/>
    </source>
</evidence>
<keyword evidence="1" id="KW-0472">Membrane</keyword>
<evidence type="ECO:0000313" key="2">
    <source>
        <dbReference type="EMBL" id="ALC16897.1"/>
    </source>
</evidence>
<proteinExistence type="predicted"/>
<dbReference type="OrthoDB" id="9858344at2"/>
<evidence type="ECO:0000256" key="1">
    <source>
        <dbReference type="SAM" id="Phobius"/>
    </source>
</evidence>
<dbReference type="RefSeq" id="WP_053550949.1">
    <property type="nucleotide sequence ID" value="NZ_CP010802.1"/>
</dbReference>
<sequence>MRLGNEKDKKFADGDEAEIRDRNCAKKDSAWQSVISRVKKTNLYQIFIVRAMKRRFTKLMYAITIYLLMIGHITFVDLLTPPQRLDQLETTEGLLQDLNKSGRRSYHRMVVRKENGNQYIFKANLDSVEWNKINDLKGEFIKVYYDYDIHPLLYREKIVKAVSHNNNFLRKYDYFERSVEVYNFDKIIFGSCSGVVFIFIFYIYWTNRKEN</sequence>
<feature type="transmembrane region" description="Helical" evidence="1">
    <location>
        <begin position="59"/>
        <end position="79"/>
    </location>
</feature>
<keyword evidence="1" id="KW-0812">Transmembrane</keyword>
<keyword evidence="1" id="KW-1133">Transmembrane helix</keyword>
<feature type="transmembrane region" description="Helical" evidence="1">
    <location>
        <begin position="187"/>
        <end position="205"/>
    </location>
</feature>
<protein>
    <submittedName>
        <fullName evidence="2">Uncharacterized protein</fullName>
    </submittedName>
</protein>
<dbReference type="AlphaFoldDB" id="A0A0M4D749"/>
<name>A0A0M4D749_9BACT</name>
<dbReference type="Proteomes" id="UP000057158">
    <property type="component" value="Chromosome"/>
</dbReference>
<reference evidence="2 3" key="1">
    <citation type="submission" date="2015-07" db="EMBL/GenBank/DDBJ databases">
        <title>Isolation and Genomic Characterization of a Novel Halophilic Metal-Reducing Deltaproteobacterium from the Deep Subsurface.</title>
        <authorList>
            <person name="Badalamenti J.P."/>
            <person name="Summers Z.M."/>
            <person name="Gralnick J.A."/>
            <person name="Bond D.R."/>
        </authorList>
    </citation>
    <scope>NUCLEOTIDE SEQUENCE [LARGE SCALE GENOMIC DNA]</scope>
    <source>
        <strain evidence="2 3">WTL</strain>
    </source>
</reference>
<gene>
    <name evidence="2" type="ORF">DSOUD_2130</name>
</gene>
<dbReference type="EMBL" id="CP010802">
    <property type="protein sequence ID" value="ALC16897.1"/>
    <property type="molecule type" value="Genomic_DNA"/>
</dbReference>
<organism evidence="2 3">
    <name type="scientific">Desulfuromonas soudanensis</name>
    <dbReference type="NCBI Taxonomy" id="1603606"/>
    <lineage>
        <taxon>Bacteria</taxon>
        <taxon>Pseudomonadati</taxon>
        <taxon>Thermodesulfobacteriota</taxon>
        <taxon>Desulfuromonadia</taxon>
        <taxon>Desulfuromonadales</taxon>
        <taxon>Desulfuromonadaceae</taxon>
        <taxon>Desulfuromonas</taxon>
    </lineage>
</organism>
<accession>A0A0M4D749</accession>